<dbReference type="EMBL" id="JAQJZJ010000001">
    <property type="protein sequence ID" value="MDA7085490.1"/>
    <property type="molecule type" value="Genomic_DNA"/>
</dbReference>
<dbReference type="Proteomes" id="UP001212042">
    <property type="component" value="Unassembled WGS sequence"/>
</dbReference>
<proteinExistence type="predicted"/>
<accession>A0ABT4XAS3</accession>
<protein>
    <submittedName>
        <fullName evidence="2">Uncharacterized protein</fullName>
    </submittedName>
</protein>
<name>A0ABT4XAS3_9PSED</name>
<feature type="coiled-coil region" evidence="1">
    <location>
        <begin position="16"/>
        <end position="43"/>
    </location>
</feature>
<evidence type="ECO:0000313" key="3">
    <source>
        <dbReference type="Proteomes" id="UP001212042"/>
    </source>
</evidence>
<sequence length="116" mass="12917">MNNPGQESTRADLEHLTTLSETVKRHRRDIRRALDQVRAMLEQMGTLTPSPAVDDSATSALRMRLEHAMSLPRRASIIKDLSIALRELISLERQSYGLDAPRVVVMPVKAAKDGEG</sequence>
<gene>
    <name evidence="2" type="ORF">PH586_03670</name>
</gene>
<keyword evidence="3" id="KW-1185">Reference proteome</keyword>
<keyword evidence="1" id="KW-0175">Coiled coil</keyword>
<evidence type="ECO:0000256" key="1">
    <source>
        <dbReference type="SAM" id="Coils"/>
    </source>
</evidence>
<reference evidence="2 3" key="1">
    <citation type="submission" date="2023-01" db="EMBL/GenBank/DDBJ databases">
        <title>Pseudomonas SA3-5T sp. nov., isolated from tidal flat sediment.</title>
        <authorList>
            <person name="Kim H.S."/>
            <person name="Kim J.-S."/>
            <person name="Suh M.K."/>
            <person name="Eom M.K."/>
            <person name="Lee J.-S."/>
        </authorList>
    </citation>
    <scope>NUCLEOTIDE SEQUENCE [LARGE SCALE GENOMIC DNA]</scope>
    <source>
        <strain evidence="2 3">SA3-5</strain>
    </source>
</reference>
<organism evidence="2 3">
    <name type="scientific">Pseudomonas aestuarii</name>
    <dbReference type="NCBI Taxonomy" id="3018340"/>
    <lineage>
        <taxon>Bacteria</taxon>
        <taxon>Pseudomonadati</taxon>
        <taxon>Pseudomonadota</taxon>
        <taxon>Gammaproteobacteria</taxon>
        <taxon>Pseudomonadales</taxon>
        <taxon>Pseudomonadaceae</taxon>
        <taxon>Pseudomonas</taxon>
    </lineage>
</organism>
<evidence type="ECO:0000313" key="2">
    <source>
        <dbReference type="EMBL" id="MDA7085490.1"/>
    </source>
</evidence>
<comment type="caution">
    <text evidence="2">The sequence shown here is derived from an EMBL/GenBank/DDBJ whole genome shotgun (WGS) entry which is preliminary data.</text>
</comment>
<dbReference type="RefSeq" id="WP_271346395.1">
    <property type="nucleotide sequence ID" value="NZ_JAQJZJ010000001.1"/>
</dbReference>